<protein>
    <submittedName>
        <fullName evidence="2">Uncharacterized protein</fullName>
    </submittedName>
</protein>
<dbReference type="Proteomes" id="UP000294535">
    <property type="component" value="Unassembled WGS sequence"/>
</dbReference>
<dbReference type="RefSeq" id="WP_133555358.1">
    <property type="nucleotide sequence ID" value="NZ_SNYF01000006.1"/>
</dbReference>
<proteinExistence type="predicted"/>
<organism evidence="2 3">
    <name type="scientific">Algoriphagus boseongensis</name>
    <dbReference type="NCBI Taxonomy" id="1442587"/>
    <lineage>
        <taxon>Bacteria</taxon>
        <taxon>Pseudomonadati</taxon>
        <taxon>Bacteroidota</taxon>
        <taxon>Cytophagia</taxon>
        <taxon>Cytophagales</taxon>
        <taxon>Cyclobacteriaceae</taxon>
        <taxon>Algoriphagus</taxon>
    </lineage>
</organism>
<evidence type="ECO:0000256" key="1">
    <source>
        <dbReference type="SAM" id="SignalP"/>
    </source>
</evidence>
<accession>A0A4R6T906</accession>
<gene>
    <name evidence="2" type="ORF">DFQ04_2029</name>
</gene>
<sequence length="234" mass="26623">MKNALKILPALLLSLLFFSCQDNEEPENLLEEVGFEGTLPDGSIFGTTNIRSGNGSGSLGINGKFQGYHFFDIRTFDHKWSIGLETPSQPLPDDIPRGENVPFQDIVNLFNTYYPYEDLVKVFLAEKSKADADPNYTSFDQFRIDVANQEKYYAYLTDNFFPKKGGKIRVLAVEEGLVKNLSGQDVRKIEVVLEFDLPMKSTDPTVEIQEGNLKGVGRFRYREDFYQGELEKFD</sequence>
<dbReference type="AlphaFoldDB" id="A0A4R6T906"/>
<dbReference type="EMBL" id="SNYF01000006">
    <property type="protein sequence ID" value="TDQ17377.1"/>
    <property type="molecule type" value="Genomic_DNA"/>
</dbReference>
<keyword evidence="3" id="KW-1185">Reference proteome</keyword>
<feature type="chain" id="PRO_5020400574" evidence="1">
    <location>
        <begin position="23"/>
        <end position="234"/>
    </location>
</feature>
<dbReference type="PROSITE" id="PS51257">
    <property type="entry name" value="PROKAR_LIPOPROTEIN"/>
    <property type="match status" value="1"/>
</dbReference>
<name>A0A4R6T906_9BACT</name>
<reference evidence="2 3" key="1">
    <citation type="submission" date="2019-03" db="EMBL/GenBank/DDBJ databases">
        <title>Genomic Encyclopedia of Type Strains, Phase III (KMG-III): the genomes of soil and plant-associated and newly described type strains.</title>
        <authorList>
            <person name="Whitman W."/>
        </authorList>
    </citation>
    <scope>NUCLEOTIDE SEQUENCE [LARGE SCALE GENOMIC DNA]</scope>
    <source>
        <strain evidence="2 3">CECT 8446</strain>
    </source>
</reference>
<feature type="signal peptide" evidence="1">
    <location>
        <begin position="1"/>
        <end position="22"/>
    </location>
</feature>
<evidence type="ECO:0000313" key="3">
    <source>
        <dbReference type="Proteomes" id="UP000294535"/>
    </source>
</evidence>
<evidence type="ECO:0000313" key="2">
    <source>
        <dbReference type="EMBL" id="TDQ17377.1"/>
    </source>
</evidence>
<dbReference type="OrthoDB" id="823193at2"/>
<comment type="caution">
    <text evidence="2">The sequence shown here is derived from an EMBL/GenBank/DDBJ whole genome shotgun (WGS) entry which is preliminary data.</text>
</comment>
<keyword evidence="1" id="KW-0732">Signal</keyword>